<dbReference type="PANTHER" id="PTHR30289:SF1">
    <property type="entry name" value="PEBP (PHOSPHATIDYLETHANOLAMINE-BINDING PROTEIN) FAMILY PROTEIN"/>
    <property type="match status" value="1"/>
</dbReference>
<accession>A0A8J2J955</accession>
<proteinExistence type="predicted"/>
<dbReference type="CDD" id="cd00457">
    <property type="entry name" value="PEBP"/>
    <property type="match status" value="1"/>
</dbReference>
<evidence type="ECO:0000313" key="2">
    <source>
        <dbReference type="Proteomes" id="UP000693738"/>
    </source>
</evidence>
<organism evidence="1 2">
    <name type="scientific">Fusarium equiseti</name>
    <name type="common">Fusarium scirpi</name>
    <dbReference type="NCBI Taxonomy" id="61235"/>
    <lineage>
        <taxon>Eukaryota</taxon>
        <taxon>Fungi</taxon>
        <taxon>Dikarya</taxon>
        <taxon>Ascomycota</taxon>
        <taxon>Pezizomycotina</taxon>
        <taxon>Sordariomycetes</taxon>
        <taxon>Hypocreomycetidae</taxon>
        <taxon>Hypocreales</taxon>
        <taxon>Nectriaceae</taxon>
        <taxon>Fusarium</taxon>
        <taxon>Fusarium incarnatum-equiseti species complex</taxon>
    </lineage>
</organism>
<dbReference type="InterPro" id="IPR008914">
    <property type="entry name" value="PEBP"/>
</dbReference>
<dbReference type="InterPro" id="IPR049556">
    <property type="entry name" value="PhiB"/>
</dbReference>
<protein>
    <recommendedName>
        <fullName evidence="3">PEBP-like protein</fullName>
    </recommendedName>
</protein>
<dbReference type="PANTHER" id="PTHR30289">
    <property type="entry name" value="UNCHARACTERIZED PROTEIN YBCL-RELATED"/>
    <property type="match status" value="1"/>
</dbReference>
<name>A0A8J2J955_FUSEQ</name>
<evidence type="ECO:0008006" key="3">
    <source>
        <dbReference type="Google" id="ProtNLM"/>
    </source>
</evidence>
<comment type="caution">
    <text evidence="1">The sequence shown here is derived from an EMBL/GenBank/DDBJ whole genome shotgun (WGS) entry which is preliminary data.</text>
</comment>
<sequence>MAAYIEVAASWLFKSYKGRDAKAFFNNPAFSQLPEPKLSVTSPDCGPDGATLGTEYMHQGQGKFPQLQWDSHQGVREWLLVAEDPDAPLPTPICHGIYLGVLTNKTSVSSSDFQPIDETSHKLAGGFYYGTSRNGMIYIPPQPLLNHGIHRYWFEVIGLNEPLNEKLIASKPTRDQVAEAIQGKVVVWGKWMGQCERRWE</sequence>
<dbReference type="Pfam" id="PF01161">
    <property type="entry name" value="PBP"/>
    <property type="match status" value="1"/>
</dbReference>
<dbReference type="EMBL" id="CAJSTJ010000151">
    <property type="protein sequence ID" value="CAG7563023.1"/>
    <property type="molecule type" value="Genomic_DNA"/>
</dbReference>
<evidence type="ECO:0000313" key="1">
    <source>
        <dbReference type="EMBL" id="CAG7563023.1"/>
    </source>
</evidence>
<gene>
    <name evidence="1" type="ORF">FEQUK3_LOCUS8711</name>
</gene>
<dbReference type="Proteomes" id="UP000693738">
    <property type="component" value="Unassembled WGS sequence"/>
</dbReference>
<reference evidence="1" key="1">
    <citation type="submission" date="2021-05" db="EMBL/GenBank/DDBJ databases">
        <authorList>
            <person name="Khan N."/>
        </authorList>
    </citation>
    <scope>NUCLEOTIDE SEQUENCE</scope>
</reference>
<dbReference type="AlphaFoldDB" id="A0A8J2J955"/>